<feature type="domain" description="Major facilitator superfamily (MFS) profile" evidence="5">
    <location>
        <begin position="18"/>
        <end position="400"/>
    </location>
</feature>
<evidence type="ECO:0000313" key="6">
    <source>
        <dbReference type="EMBL" id="PMS30866.1"/>
    </source>
</evidence>
<dbReference type="InterPro" id="IPR011701">
    <property type="entry name" value="MFS"/>
</dbReference>
<gene>
    <name evidence="6" type="ORF">C0Z20_29135</name>
</gene>
<dbReference type="RefSeq" id="WP_020566348.1">
    <property type="nucleotide sequence ID" value="NZ_KB890183.1"/>
</dbReference>
<feature type="transmembrane region" description="Helical" evidence="4">
    <location>
        <begin position="226"/>
        <end position="245"/>
    </location>
</feature>
<reference evidence="6 7" key="1">
    <citation type="submission" date="2018-01" db="EMBL/GenBank/DDBJ databases">
        <title>Whole genome analyses suggest that Burkholderia sensu lato contains two further novel genera in the rhizoxinica-symbiotica group Mycetohabitans gen. nov., and Trinickia gen. nov.: implications for the evolution of diazotrophy and nodulation in the Burkholderiaceae.</title>
        <authorList>
            <person name="Estrada-de los Santos P."/>
            <person name="Palmer M."/>
            <person name="Chavez-Ramirez B."/>
            <person name="Beukes C."/>
            <person name="Steenkamp E.T."/>
            <person name="Hirsch A.M."/>
            <person name="Manyaka P."/>
            <person name="Maluk M."/>
            <person name="Lafos M."/>
            <person name="Crook M."/>
            <person name="Gross E."/>
            <person name="Simon M.F."/>
            <person name="Bueno dos Reis Junior F."/>
            <person name="Poole P.S."/>
            <person name="Venter S.N."/>
            <person name="James E.K."/>
        </authorList>
    </citation>
    <scope>NUCLEOTIDE SEQUENCE [LARGE SCALE GENOMIC DNA]</scope>
    <source>
        <strain evidence="6 7">JPY 581</strain>
    </source>
</reference>
<dbReference type="AlphaFoldDB" id="A0A2N7WN60"/>
<organism evidence="6 7">
    <name type="scientific">Trinickia symbiotica</name>
    <dbReference type="NCBI Taxonomy" id="863227"/>
    <lineage>
        <taxon>Bacteria</taxon>
        <taxon>Pseudomonadati</taxon>
        <taxon>Pseudomonadota</taxon>
        <taxon>Betaproteobacteria</taxon>
        <taxon>Burkholderiales</taxon>
        <taxon>Burkholderiaceae</taxon>
        <taxon>Trinickia</taxon>
    </lineage>
</organism>
<feature type="transmembrane region" description="Helical" evidence="4">
    <location>
        <begin position="176"/>
        <end position="194"/>
    </location>
</feature>
<keyword evidence="7" id="KW-1185">Reference proteome</keyword>
<evidence type="ECO:0000256" key="1">
    <source>
        <dbReference type="ARBA" id="ARBA00022692"/>
    </source>
</evidence>
<dbReference type="CDD" id="cd17324">
    <property type="entry name" value="MFS_NepI_like"/>
    <property type="match status" value="1"/>
</dbReference>
<accession>A0A2N7WN60</accession>
<feature type="transmembrane region" description="Helical" evidence="4">
    <location>
        <begin position="22"/>
        <end position="42"/>
    </location>
</feature>
<dbReference type="Gene3D" id="1.20.1250.20">
    <property type="entry name" value="MFS general substrate transporter like domains"/>
    <property type="match status" value="1"/>
</dbReference>
<proteinExistence type="predicted"/>
<feature type="transmembrane region" description="Helical" evidence="4">
    <location>
        <begin position="145"/>
        <end position="170"/>
    </location>
</feature>
<evidence type="ECO:0000256" key="3">
    <source>
        <dbReference type="ARBA" id="ARBA00023136"/>
    </source>
</evidence>
<evidence type="ECO:0000313" key="7">
    <source>
        <dbReference type="Proteomes" id="UP000235777"/>
    </source>
</evidence>
<dbReference type="InterPro" id="IPR020846">
    <property type="entry name" value="MFS_dom"/>
</dbReference>
<evidence type="ECO:0000256" key="2">
    <source>
        <dbReference type="ARBA" id="ARBA00022989"/>
    </source>
</evidence>
<sequence length="409" mass="41800">MSGLPSARESAATPAVASRGKIVMMAIIAGAVITNIYCTQPILPLIAAGLRVDITAVDVVAGAALLGFSTGLALLLPLGDRFDRRKLVLTQIALALAFAATAAVAPGIWALIAASFAVGIVSCVPQQLVPFAAVMSLPSERGRNVGTVVSGIMVGILVGRTIAGVIGAAWGWRAVYGAEAAFMVPVFIAAAALLPKGVPSTNLSYGRLLASLWPLVRDNRPIRESMIIQALLWACFNAFWVNLAALLKSGPWHLGSAWAGGFGIIGAAGAFAASLGGNATDRVGFRKVIGASIGIATLAYVLLSGAATSLTLLIVGVIVLDIGVQSGLVSNQTRAFSVDPKAQGRINSLYMTATFFGGAIGATVSGWLMSRFGWSGIVAFGVALGIVAAAIHWIGAPRESAGRIPSNAD</sequence>
<dbReference type="EMBL" id="PNYC01000028">
    <property type="protein sequence ID" value="PMS30866.1"/>
    <property type="molecule type" value="Genomic_DNA"/>
</dbReference>
<dbReference type="OrthoDB" id="9815356at2"/>
<feature type="transmembrane region" description="Helical" evidence="4">
    <location>
        <begin position="374"/>
        <end position="394"/>
    </location>
</feature>
<dbReference type="SUPFAM" id="SSF103473">
    <property type="entry name" value="MFS general substrate transporter"/>
    <property type="match status" value="1"/>
</dbReference>
<dbReference type="Pfam" id="PF07690">
    <property type="entry name" value="MFS_1"/>
    <property type="match status" value="1"/>
</dbReference>
<feature type="transmembrane region" description="Helical" evidence="4">
    <location>
        <begin position="257"/>
        <end position="276"/>
    </location>
</feature>
<keyword evidence="3 4" id="KW-0472">Membrane</keyword>
<protein>
    <submittedName>
        <fullName evidence="6">MFS transporter</fullName>
    </submittedName>
</protein>
<feature type="transmembrane region" description="Helical" evidence="4">
    <location>
        <begin position="349"/>
        <end position="368"/>
    </location>
</feature>
<dbReference type="PANTHER" id="PTHR42910">
    <property type="entry name" value="TRANSPORTER SCO4007-RELATED"/>
    <property type="match status" value="1"/>
</dbReference>
<keyword evidence="2 4" id="KW-1133">Transmembrane helix</keyword>
<dbReference type="STRING" id="863227.GCA_000373005_03501"/>
<dbReference type="GO" id="GO:0022857">
    <property type="term" value="F:transmembrane transporter activity"/>
    <property type="evidence" value="ECO:0007669"/>
    <property type="project" value="InterPro"/>
</dbReference>
<dbReference type="Proteomes" id="UP000235777">
    <property type="component" value="Unassembled WGS sequence"/>
</dbReference>
<dbReference type="PROSITE" id="PS50850">
    <property type="entry name" value="MFS"/>
    <property type="match status" value="1"/>
</dbReference>
<keyword evidence="1 4" id="KW-0812">Transmembrane</keyword>
<evidence type="ECO:0000259" key="5">
    <source>
        <dbReference type="PROSITE" id="PS50850"/>
    </source>
</evidence>
<evidence type="ECO:0000256" key="4">
    <source>
        <dbReference type="SAM" id="Phobius"/>
    </source>
</evidence>
<name>A0A2N7WN60_9BURK</name>
<feature type="transmembrane region" description="Helical" evidence="4">
    <location>
        <begin position="87"/>
        <end position="105"/>
    </location>
</feature>
<feature type="transmembrane region" description="Helical" evidence="4">
    <location>
        <begin position="54"/>
        <end position="75"/>
    </location>
</feature>
<feature type="transmembrane region" description="Helical" evidence="4">
    <location>
        <begin position="111"/>
        <end position="133"/>
    </location>
</feature>
<comment type="caution">
    <text evidence="6">The sequence shown here is derived from an EMBL/GenBank/DDBJ whole genome shotgun (WGS) entry which is preliminary data.</text>
</comment>
<dbReference type="PANTHER" id="PTHR42910:SF1">
    <property type="entry name" value="MAJOR FACILITATOR SUPERFAMILY (MFS) PROFILE DOMAIN-CONTAINING PROTEIN"/>
    <property type="match status" value="1"/>
</dbReference>
<dbReference type="InterPro" id="IPR036259">
    <property type="entry name" value="MFS_trans_sf"/>
</dbReference>